<feature type="domain" description="HIT" evidence="2">
    <location>
        <begin position="1"/>
        <end position="83"/>
    </location>
</feature>
<dbReference type="EMBL" id="JBHTNF010000002">
    <property type="protein sequence ID" value="MFD1327304.1"/>
    <property type="molecule type" value="Genomic_DNA"/>
</dbReference>
<dbReference type="EC" id="2.1.1.-" evidence="3"/>
<evidence type="ECO:0000259" key="2">
    <source>
        <dbReference type="PROSITE" id="PS51084"/>
    </source>
</evidence>
<dbReference type="InterPro" id="IPR036265">
    <property type="entry name" value="HIT-like_sf"/>
</dbReference>
<feature type="short sequence motif" description="Histidine triad motif" evidence="1">
    <location>
        <begin position="68"/>
        <end position="72"/>
    </location>
</feature>
<protein>
    <submittedName>
        <fullName evidence="3">HIT family protein</fullName>
        <ecNumber evidence="3">2.1.1.-</ecNumber>
    </submittedName>
</protein>
<proteinExistence type="predicted"/>
<reference evidence="4" key="1">
    <citation type="journal article" date="2019" name="Int. J. Syst. Evol. Microbiol.">
        <title>The Global Catalogue of Microorganisms (GCM) 10K type strain sequencing project: providing services to taxonomists for standard genome sequencing and annotation.</title>
        <authorList>
            <consortium name="The Broad Institute Genomics Platform"/>
            <consortium name="The Broad Institute Genome Sequencing Center for Infectious Disease"/>
            <person name="Wu L."/>
            <person name="Ma J."/>
        </authorList>
    </citation>
    <scope>NUCLEOTIDE SEQUENCE [LARGE SCALE GENOMIC DNA]</scope>
    <source>
        <strain evidence="4">CCUG 55609</strain>
    </source>
</reference>
<name>A0ABW3YSK7_MYCRA</name>
<dbReference type="InterPro" id="IPR011146">
    <property type="entry name" value="HIT-like"/>
</dbReference>
<accession>A0ABW3YSK7</accession>
<gene>
    <name evidence="3" type="ORF">ACFQ33_05290</name>
</gene>
<dbReference type="GO" id="GO:0032259">
    <property type="term" value="P:methylation"/>
    <property type="evidence" value="ECO:0007669"/>
    <property type="project" value="UniProtKB-KW"/>
</dbReference>
<dbReference type="Gene3D" id="3.30.428.10">
    <property type="entry name" value="HIT-like"/>
    <property type="match status" value="1"/>
</dbReference>
<evidence type="ECO:0000313" key="3">
    <source>
        <dbReference type="EMBL" id="MFD1327304.1"/>
    </source>
</evidence>
<comment type="caution">
    <text evidence="3">The sequence shown here is derived from an EMBL/GenBank/DDBJ whole genome shotgun (WGS) entry which is preliminary data.</text>
</comment>
<keyword evidence="3" id="KW-0808">Transferase</keyword>
<dbReference type="PANTHER" id="PTHR42997:SF1">
    <property type="entry name" value="AP-4-A PHOSPHORYLASE"/>
    <property type="match status" value="1"/>
</dbReference>
<dbReference type="Pfam" id="PF01230">
    <property type="entry name" value="HIT"/>
    <property type="match status" value="1"/>
</dbReference>
<organism evidence="3 4">
    <name type="scientific">Mycoplana ramosa</name>
    <name type="common">Mycoplana bullata</name>
    <dbReference type="NCBI Taxonomy" id="40837"/>
    <lineage>
        <taxon>Bacteria</taxon>
        <taxon>Pseudomonadati</taxon>
        <taxon>Pseudomonadota</taxon>
        <taxon>Alphaproteobacteria</taxon>
        <taxon>Hyphomicrobiales</taxon>
        <taxon>Rhizobiaceae</taxon>
        <taxon>Mycoplana</taxon>
    </lineage>
</organism>
<sequence length="93" mass="10547">MDKPHHSYPGALVVTRRHVENPFEMTPEEWGDLGEMMEEARAHLGQFKPAGFTLGWNAGEVGGQHVFHAHMHVICRFEGEPQAGRGLRDFILR</sequence>
<dbReference type="GO" id="GO:0008168">
    <property type="term" value="F:methyltransferase activity"/>
    <property type="evidence" value="ECO:0007669"/>
    <property type="project" value="UniProtKB-KW"/>
</dbReference>
<keyword evidence="4" id="KW-1185">Reference proteome</keyword>
<dbReference type="RefSeq" id="WP_374834969.1">
    <property type="nucleotide sequence ID" value="NZ_JBHEEW010000001.1"/>
</dbReference>
<keyword evidence="3" id="KW-0489">Methyltransferase</keyword>
<evidence type="ECO:0000313" key="4">
    <source>
        <dbReference type="Proteomes" id="UP001597173"/>
    </source>
</evidence>
<dbReference type="PANTHER" id="PTHR42997">
    <property type="entry name" value="HIT FAMILY HYDROLASE"/>
    <property type="match status" value="1"/>
</dbReference>
<dbReference type="PROSITE" id="PS51084">
    <property type="entry name" value="HIT_2"/>
    <property type="match status" value="1"/>
</dbReference>
<dbReference type="InterPro" id="IPR052908">
    <property type="entry name" value="AP-4-A_phosphorylase"/>
</dbReference>
<dbReference type="SUPFAM" id="SSF54197">
    <property type="entry name" value="HIT-like"/>
    <property type="match status" value="1"/>
</dbReference>
<evidence type="ECO:0000256" key="1">
    <source>
        <dbReference type="PROSITE-ProRule" id="PRU00464"/>
    </source>
</evidence>
<dbReference type="Proteomes" id="UP001597173">
    <property type="component" value="Unassembled WGS sequence"/>
</dbReference>